<dbReference type="InterPro" id="IPR003439">
    <property type="entry name" value="ABC_transporter-like_ATP-bd"/>
</dbReference>
<name>E6TZ01_EVAC2</name>
<dbReference type="Gene3D" id="3.40.50.300">
    <property type="entry name" value="P-loop containing nucleotide triphosphate hydrolases"/>
    <property type="match status" value="2"/>
</dbReference>
<dbReference type="Proteomes" id="UP000001401">
    <property type="component" value="Chromosome"/>
</dbReference>
<keyword evidence="6" id="KW-1185">Reference proteome</keyword>
<gene>
    <name evidence="5" type="ordered locus">Bcell_4217</name>
</gene>
<keyword evidence="3" id="KW-0067">ATP-binding</keyword>
<feature type="domain" description="ABC transporter" evidence="4">
    <location>
        <begin position="9"/>
        <end position="261"/>
    </location>
</feature>
<dbReference type="CDD" id="cd03257">
    <property type="entry name" value="ABC_NikE_OppD_transporters"/>
    <property type="match status" value="2"/>
</dbReference>
<keyword evidence="2" id="KW-0547">Nucleotide-binding</keyword>
<organism evidence="5 6">
    <name type="scientific">Evansella cellulosilytica (strain ATCC 21833 / DSM 2522 / FERM P-1141 / JCM 9156 / N-4)</name>
    <name type="common">Bacillus cellulosilyticus</name>
    <dbReference type="NCBI Taxonomy" id="649639"/>
    <lineage>
        <taxon>Bacteria</taxon>
        <taxon>Bacillati</taxon>
        <taxon>Bacillota</taxon>
        <taxon>Bacilli</taxon>
        <taxon>Bacillales</taxon>
        <taxon>Bacillaceae</taxon>
        <taxon>Evansella</taxon>
    </lineage>
</organism>
<dbReference type="InterPro" id="IPR017871">
    <property type="entry name" value="ABC_transporter-like_CS"/>
</dbReference>
<dbReference type="InterPro" id="IPR003593">
    <property type="entry name" value="AAA+_ATPase"/>
</dbReference>
<evidence type="ECO:0000256" key="1">
    <source>
        <dbReference type="ARBA" id="ARBA00022448"/>
    </source>
</evidence>
<protein>
    <submittedName>
        <fullName evidence="5">ABC transporter related protein</fullName>
    </submittedName>
</protein>
<dbReference type="PROSITE" id="PS50893">
    <property type="entry name" value="ABC_TRANSPORTER_2"/>
    <property type="match status" value="2"/>
</dbReference>
<evidence type="ECO:0000256" key="3">
    <source>
        <dbReference type="ARBA" id="ARBA00022840"/>
    </source>
</evidence>
<dbReference type="SUPFAM" id="SSF52540">
    <property type="entry name" value="P-loop containing nucleoside triphosphate hydrolases"/>
    <property type="match status" value="2"/>
</dbReference>
<dbReference type="PROSITE" id="PS00211">
    <property type="entry name" value="ABC_TRANSPORTER_1"/>
    <property type="match status" value="1"/>
</dbReference>
<dbReference type="OrthoDB" id="9802264at2"/>
<dbReference type="GO" id="GO:0016887">
    <property type="term" value="F:ATP hydrolysis activity"/>
    <property type="evidence" value="ECO:0007669"/>
    <property type="project" value="InterPro"/>
</dbReference>
<feature type="domain" description="ABC transporter" evidence="4">
    <location>
        <begin position="283"/>
        <end position="512"/>
    </location>
</feature>
<evidence type="ECO:0000313" key="6">
    <source>
        <dbReference type="Proteomes" id="UP000001401"/>
    </source>
</evidence>
<dbReference type="InterPro" id="IPR027417">
    <property type="entry name" value="P-loop_NTPase"/>
</dbReference>
<evidence type="ECO:0000259" key="4">
    <source>
        <dbReference type="PROSITE" id="PS50893"/>
    </source>
</evidence>
<dbReference type="PANTHER" id="PTHR43776">
    <property type="entry name" value="TRANSPORT ATP-BINDING PROTEIN"/>
    <property type="match status" value="1"/>
</dbReference>
<keyword evidence="1" id="KW-0813">Transport</keyword>
<dbReference type="InterPro" id="IPR050319">
    <property type="entry name" value="ABC_transp_ATP-bind"/>
</dbReference>
<accession>E6TZ01</accession>
<dbReference type="NCBIfam" id="NF007739">
    <property type="entry name" value="PRK10419.1"/>
    <property type="match status" value="2"/>
</dbReference>
<dbReference type="GO" id="GO:0005524">
    <property type="term" value="F:ATP binding"/>
    <property type="evidence" value="ECO:0007669"/>
    <property type="project" value="UniProtKB-KW"/>
</dbReference>
<dbReference type="SMART" id="SM00382">
    <property type="entry name" value="AAA"/>
    <property type="match status" value="2"/>
</dbReference>
<reference evidence="5 6" key="1">
    <citation type="submission" date="2010-12" db="EMBL/GenBank/DDBJ databases">
        <title>Complete sequence of Bacillus cellulosilyticus DSM 2522.</title>
        <authorList>
            <consortium name="US DOE Joint Genome Institute"/>
            <person name="Lucas S."/>
            <person name="Copeland A."/>
            <person name="Lapidus A."/>
            <person name="Cheng J.-F."/>
            <person name="Bruce D."/>
            <person name="Goodwin L."/>
            <person name="Pitluck S."/>
            <person name="Chertkov O."/>
            <person name="Detter J.C."/>
            <person name="Han C."/>
            <person name="Tapia R."/>
            <person name="Land M."/>
            <person name="Hauser L."/>
            <person name="Jeffries C."/>
            <person name="Kyrpides N."/>
            <person name="Ivanova N."/>
            <person name="Mikhailova N."/>
            <person name="Brumm P."/>
            <person name="Mead D."/>
            <person name="Woyke T."/>
        </authorList>
    </citation>
    <scope>NUCLEOTIDE SEQUENCE [LARGE SCALE GENOMIC DNA]</scope>
    <source>
        <strain evidence="6">ATCC 21833 / DSM 2522 / FERM P-1141 / JCM 9156 / N-4</strain>
    </source>
</reference>
<proteinExistence type="predicted"/>
<dbReference type="GO" id="GO:0055085">
    <property type="term" value="P:transmembrane transport"/>
    <property type="evidence" value="ECO:0007669"/>
    <property type="project" value="UniProtKB-ARBA"/>
</dbReference>
<evidence type="ECO:0000313" key="5">
    <source>
        <dbReference type="EMBL" id="ADU32444.1"/>
    </source>
</evidence>
<dbReference type="AlphaFoldDB" id="E6TZ01"/>
<dbReference type="Pfam" id="PF00005">
    <property type="entry name" value="ABC_tran"/>
    <property type="match status" value="2"/>
</dbReference>
<sequence>MKNMSKHILHLQNLKVVYNQNENFVPVIKDFSIELKKGEVVALLGESGAGKSTIGKALTGLLPPSAQVGSGTLNLYPGLSFQLSSKKEDWKFIRGRKIAMLFQDAQLALNPVLKIKDNFKELLLYHGLVPEQDIFTFSSKLLSKLHFSDPVRVLESYPFQISGGMCQRVCLALALCLEPHLLIADEPTSALDDDCQKEVLDVIKQMNQELGLTVLLITHDIEVAHALADRVVVLHKGAIEEEGPARTVLSTPKSSYTNRLLSSRFVKSRHKSTKLEPSTEPILDIIKLEKSYSKSQPVIKDVNLSVYRKEIVGITGPSGCGKSTLAKCITGLETPHGGNILYRGKEITGLKGKQKREICKHIQLVFQDARACLHPARTALQLVQEPLHYLNIGLKRECSIKAKIYLEHVGIRDDTQLRRPPQLSTGQCQRIALARALVLEPEILICDEAVSALDTHIQVQILELLHHLHYQLDISIIMISHNKKILESFCDRVAIMNNGAIKEYMNSNYSIK</sequence>
<dbReference type="EMBL" id="CP002394">
    <property type="protein sequence ID" value="ADU32444.1"/>
    <property type="molecule type" value="Genomic_DNA"/>
</dbReference>
<evidence type="ECO:0000256" key="2">
    <source>
        <dbReference type="ARBA" id="ARBA00022741"/>
    </source>
</evidence>
<dbReference type="eggNOG" id="COG4172">
    <property type="taxonomic scope" value="Bacteria"/>
</dbReference>
<dbReference type="HOGENOM" id="CLU_000604_86_2_9"/>
<dbReference type="STRING" id="649639.Bcell_4217"/>
<dbReference type="KEGG" id="bco:Bcell_4217"/>